<evidence type="ECO:0000256" key="1">
    <source>
        <dbReference type="SAM" id="MobiDB-lite"/>
    </source>
</evidence>
<name>A0A2T4JLW1_9RHOB</name>
<accession>A0A2T4JLW1</accession>
<dbReference type="EMBL" id="PZKF01000004">
    <property type="protein sequence ID" value="PTE18757.1"/>
    <property type="molecule type" value="Genomic_DNA"/>
</dbReference>
<feature type="region of interest" description="Disordered" evidence="1">
    <location>
        <begin position="261"/>
        <end position="307"/>
    </location>
</feature>
<dbReference type="CDD" id="cd17470">
    <property type="entry name" value="T3SS_Flik_C"/>
    <property type="match status" value="1"/>
</dbReference>
<dbReference type="Pfam" id="PF02120">
    <property type="entry name" value="Flg_hook"/>
    <property type="match status" value="1"/>
</dbReference>
<dbReference type="OrthoDB" id="7203912at2"/>
<evidence type="ECO:0000313" key="3">
    <source>
        <dbReference type="EMBL" id="PTE18757.1"/>
    </source>
</evidence>
<comment type="caution">
    <text evidence="3">The sequence shown here is derived from an EMBL/GenBank/DDBJ whole genome shotgun (WGS) entry which is preliminary data.</text>
</comment>
<dbReference type="AlphaFoldDB" id="A0A2T4JLW1"/>
<reference evidence="3 4" key="1">
    <citation type="submission" date="2018-03" db="EMBL/GenBank/DDBJ databases">
        <title>Rhodobacter veldkampii.</title>
        <authorList>
            <person name="Meyer T.E."/>
            <person name="Miller S."/>
            <person name="Lodha T."/>
            <person name="Gandham S."/>
            <person name="Chintalapati S."/>
            <person name="Chintalapati V.R."/>
        </authorList>
    </citation>
    <scope>NUCLEOTIDE SEQUENCE [LARGE SCALE GENOMIC DNA]</scope>
    <source>
        <strain evidence="3 4">DSM 11550</strain>
    </source>
</reference>
<dbReference type="InterPro" id="IPR038610">
    <property type="entry name" value="FliK-like_C_sf"/>
</dbReference>
<proteinExistence type="predicted"/>
<dbReference type="Gene3D" id="3.30.750.140">
    <property type="match status" value="1"/>
</dbReference>
<organism evidence="3 4">
    <name type="scientific">Phaeovulum veldkampii DSM 11550</name>
    <dbReference type="NCBI Taxonomy" id="1185920"/>
    <lineage>
        <taxon>Bacteria</taxon>
        <taxon>Pseudomonadati</taxon>
        <taxon>Pseudomonadota</taxon>
        <taxon>Alphaproteobacteria</taxon>
        <taxon>Rhodobacterales</taxon>
        <taxon>Paracoccaceae</taxon>
        <taxon>Phaeovulum</taxon>
    </lineage>
</organism>
<feature type="domain" description="Flagellar hook-length control protein-like C-terminal" evidence="2">
    <location>
        <begin position="336"/>
        <end position="399"/>
    </location>
</feature>
<protein>
    <recommendedName>
        <fullName evidence="2">Flagellar hook-length control protein-like C-terminal domain-containing protein</fullName>
    </recommendedName>
</protein>
<dbReference type="InterPro" id="IPR021136">
    <property type="entry name" value="Flagellar_hook_control-like_C"/>
</dbReference>
<gene>
    <name evidence="3" type="ORF">C5F46_02440</name>
</gene>
<evidence type="ECO:0000313" key="4">
    <source>
        <dbReference type="Proteomes" id="UP000241899"/>
    </source>
</evidence>
<feature type="compositionally biased region" description="Low complexity" evidence="1">
    <location>
        <begin position="266"/>
        <end position="282"/>
    </location>
</feature>
<dbReference type="Proteomes" id="UP000241899">
    <property type="component" value="Unassembled WGS sequence"/>
</dbReference>
<feature type="region of interest" description="Disordered" evidence="1">
    <location>
        <begin position="114"/>
        <end position="182"/>
    </location>
</feature>
<keyword evidence="4" id="KW-1185">Reference proteome</keyword>
<evidence type="ECO:0000259" key="2">
    <source>
        <dbReference type="Pfam" id="PF02120"/>
    </source>
</evidence>
<sequence length="445" mass="44442">MLDIRATDCVRIMALVTCETFGMSPGRTIAPVTGGAPGSAPGQEYSFDHAIKGMLSDDLTEGPCKAELGAEADAPPAEFSREAGGAVPAPETIAPWFGWAAIDDTEMAGARAVPPAPAISQEKSDSARSAVARPMPMSEAGTGSAAHSGAISDPEPQEAGQGKVAMAATEEAQASPASGSALVGQSGTLTVPASPAGAGVAPAQSAVPGLAVALRSLSAEAMPRQDSAAAITFAGAPGRGRACADAIYRAPSLMLEPQAGEGGAVAGEAPPAGAGDLLAPTAGAGGESLTNPTGSAPSDRGGASQAAALAPTMPDLSPSSLRQIAEAVARLPDRPLELTLTPEELGRVRMTMSTSDTGITVTVQSDRPETLDLLRRNIDLLARDFRDLGFTSVTFSFGEPPGRRPGGCPSGAEDLVVPVAAATSAEVPLVPINAAPMGSGLDLRI</sequence>